<evidence type="ECO:0000256" key="1">
    <source>
        <dbReference type="ARBA" id="ARBA00010944"/>
    </source>
</evidence>
<keyword evidence="2" id="KW-0560">Oxidoreductase</keyword>
<dbReference type="InterPro" id="IPR005913">
    <property type="entry name" value="dTDP_dehydrorham_reduct"/>
</dbReference>
<comment type="caution">
    <text evidence="4">The sequence shown here is derived from an EMBL/GenBank/DDBJ whole genome shotgun (WGS) entry which is preliminary data.</text>
</comment>
<organism evidence="4 5">
    <name type="scientific">Candidatus Woesebacteria bacterium RIFCSPHIGHO2_01_FULL_38_26b</name>
    <dbReference type="NCBI Taxonomy" id="1802491"/>
    <lineage>
        <taxon>Bacteria</taxon>
        <taxon>Candidatus Woeseibacteriota</taxon>
    </lineage>
</organism>
<dbReference type="Proteomes" id="UP000176741">
    <property type="component" value="Unassembled WGS sequence"/>
</dbReference>
<comment type="similarity">
    <text evidence="1 2">Belongs to the dTDP-4-dehydrorhamnose reductase family.</text>
</comment>
<dbReference type="PANTHER" id="PTHR10491:SF4">
    <property type="entry name" value="METHIONINE ADENOSYLTRANSFERASE 2 SUBUNIT BETA"/>
    <property type="match status" value="1"/>
</dbReference>
<dbReference type="InterPro" id="IPR036291">
    <property type="entry name" value="NAD(P)-bd_dom_sf"/>
</dbReference>
<name>A0A1F7Y2R3_9BACT</name>
<dbReference type="EMBL" id="MGGD01000007">
    <property type="protein sequence ID" value="OGM21552.1"/>
    <property type="molecule type" value="Genomic_DNA"/>
</dbReference>
<dbReference type="InterPro" id="IPR029903">
    <property type="entry name" value="RmlD-like-bd"/>
</dbReference>
<gene>
    <name evidence="4" type="ORF">A2771_01075</name>
</gene>
<keyword evidence="2" id="KW-0521">NADP</keyword>
<comment type="pathway">
    <text evidence="2">Carbohydrate biosynthesis; dTDP-L-rhamnose biosynthesis.</text>
</comment>
<dbReference type="Gene3D" id="3.90.25.10">
    <property type="entry name" value="UDP-galactose 4-epimerase, domain 1"/>
    <property type="match status" value="1"/>
</dbReference>
<dbReference type="GO" id="GO:0008831">
    <property type="term" value="F:dTDP-4-dehydrorhamnose reductase activity"/>
    <property type="evidence" value="ECO:0007669"/>
    <property type="project" value="UniProtKB-EC"/>
</dbReference>
<sequence length="249" mass="28685">MISFVALGGNSRLAKCFSDLFPDISVNVDKSLCDITNKKDIEKVFKKTNAKYILNCAAITDIEYCEKNPKETFDVNTIAPLIIEKLCEKYNKKLIQISSDYAYFPTNVYGISKYLIEKLLNPKKTLIVRTSFYYKDLYLIKGLFKNQSVSAYKNMYFNPISINRAAKEIYKNRNKKGVVNIFSSKKISKYHFAMKVCKVFDADKKLVKPVSFVNKVGFALRPPDSSIDSNIAINLDKDLFQFKKYIKIR</sequence>
<feature type="domain" description="RmlD-like substrate binding" evidence="3">
    <location>
        <begin position="26"/>
        <end position="230"/>
    </location>
</feature>
<reference evidence="4 5" key="1">
    <citation type="journal article" date="2016" name="Nat. Commun.">
        <title>Thousands of microbial genomes shed light on interconnected biogeochemical processes in an aquifer system.</title>
        <authorList>
            <person name="Anantharaman K."/>
            <person name="Brown C.T."/>
            <person name="Hug L.A."/>
            <person name="Sharon I."/>
            <person name="Castelle C.J."/>
            <person name="Probst A.J."/>
            <person name="Thomas B.C."/>
            <person name="Singh A."/>
            <person name="Wilkins M.J."/>
            <person name="Karaoz U."/>
            <person name="Brodie E.L."/>
            <person name="Williams K.H."/>
            <person name="Hubbard S.S."/>
            <person name="Banfield J.F."/>
        </authorList>
    </citation>
    <scope>NUCLEOTIDE SEQUENCE [LARGE SCALE GENOMIC DNA]</scope>
</reference>
<evidence type="ECO:0000313" key="4">
    <source>
        <dbReference type="EMBL" id="OGM21552.1"/>
    </source>
</evidence>
<evidence type="ECO:0000256" key="2">
    <source>
        <dbReference type="RuleBase" id="RU364082"/>
    </source>
</evidence>
<dbReference type="AlphaFoldDB" id="A0A1F7Y2R3"/>
<accession>A0A1F7Y2R3</accession>
<dbReference type="SUPFAM" id="SSF51735">
    <property type="entry name" value="NAD(P)-binding Rossmann-fold domains"/>
    <property type="match status" value="1"/>
</dbReference>
<dbReference type="PANTHER" id="PTHR10491">
    <property type="entry name" value="DTDP-4-DEHYDRORHAMNOSE REDUCTASE"/>
    <property type="match status" value="1"/>
</dbReference>
<dbReference type="GO" id="GO:0019305">
    <property type="term" value="P:dTDP-rhamnose biosynthetic process"/>
    <property type="evidence" value="ECO:0007669"/>
    <property type="project" value="UniProtKB-UniPathway"/>
</dbReference>
<comment type="function">
    <text evidence="2">Catalyzes the reduction of dTDP-6-deoxy-L-lyxo-4-hexulose to yield dTDP-L-rhamnose.</text>
</comment>
<dbReference type="Pfam" id="PF04321">
    <property type="entry name" value="RmlD_sub_bind"/>
    <property type="match status" value="1"/>
</dbReference>
<dbReference type="EC" id="1.1.1.133" evidence="2"/>
<protein>
    <recommendedName>
        <fullName evidence="2">dTDP-4-dehydrorhamnose reductase</fullName>
        <ecNumber evidence="2">1.1.1.133</ecNumber>
    </recommendedName>
</protein>
<evidence type="ECO:0000259" key="3">
    <source>
        <dbReference type="Pfam" id="PF04321"/>
    </source>
</evidence>
<dbReference type="Gene3D" id="3.40.50.720">
    <property type="entry name" value="NAD(P)-binding Rossmann-like Domain"/>
    <property type="match status" value="1"/>
</dbReference>
<dbReference type="UniPathway" id="UPA00124"/>
<proteinExistence type="inferred from homology"/>
<evidence type="ECO:0000313" key="5">
    <source>
        <dbReference type="Proteomes" id="UP000176741"/>
    </source>
</evidence>